<dbReference type="InterPro" id="IPR003607">
    <property type="entry name" value="HD/PDEase_dom"/>
</dbReference>
<reference evidence="10 11" key="2">
    <citation type="submission" date="2024-05" db="EMBL/GenBank/DDBJ databases">
        <authorList>
            <person name="Chen Y."/>
            <person name="Shah S."/>
            <person name="Dougan E. K."/>
            <person name="Thang M."/>
            <person name="Chan C."/>
        </authorList>
    </citation>
    <scope>NUCLEOTIDE SEQUENCE [LARGE SCALE GENOMIC DNA]</scope>
</reference>
<comment type="similarity">
    <text evidence="5">Belongs to the cyclic nucleotide phosphodiesterase family.</text>
</comment>
<evidence type="ECO:0000256" key="7">
    <source>
        <dbReference type="SAM" id="Phobius"/>
    </source>
</evidence>
<sequence length="584" mass="64839">MAEPSNLGRASLLSTPSPKRTSFAVGDHRPCSAVLNNQFFKQGLGVALAVALFGGPLFALADIPDDPGLVILDVSMVLASLMFCIELVVNWVAIPSYRCSFFFLMDVLGTLSMVFEISFLLGGGAVRAVLLRSARAAKLGARAGRIFKLVMCYSLLIKGPEGADGKPRFEAKVLAQRLTTSIATRVAMLTIFLVAFVPLLDLPIFPRQDRSLELWARNLEEVFAAENTTKLSAEMNSMVLFYENSDYAPYAVDGWGLSLTTSVSEPVRRQNRIIIEVDDCLTERTACQGSERATIYFNFTGANQMGALMEIGLVLVIVGIMIAMTHDLGSILTMTMVRPLEKMFGMLLQQAQQLIDIVASEEDEDEDEEARASELETIERTLAKLSRIAGQALNKNVISKEEMAKKSEYEKAVLVDILRTEVRGETLAPMLERRSLGAEHIEMEKRLQSWEFDTLSLDDSGQESMVMHIFFHSDFGVASGFCDAATFKAFYDAVKPNYKDVPYHCFAHACDVLHTVFRLSSLSMGSYWMREVDQYSLLIAALCHDMGHFGKTNPFLVESKHELAITYNDKSPLENMHCAKLREA</sequence>
<dbReference type="EMBL" id="CAMXCT030006572">
    <property type="protein sequence ID" value="CAL4803524.1"/>
    <property type="molecule type" value="Genomic_DNA"/>
</dbReference>
<feature type="active site" description="Proton donor" evidence="3">
    <location>
        <position position="504"/>
    </location>
</feature>
<feature type="transmembrane region" description="Helical" evidence="7">
    <location>
        <begin position="100"/>
        <end position="130"/>
    </location>
</feature>
<dbReference type="EMBL" id="CAMXCT020006572">
    <property type="protein sequence ID" value="CAL1169587.1"/>
    <property type="molecule type" value="Genomic_DNA"/>
</dbReference>
<keyword evidence="7" id="KW-0472">Membrane</keyword>
<keyword evidence="11" id="KW-1185">Reference proteome</keyword>
<keyword evidence="1 4" id="KW-0479">Metal-binding</keyword>
<dbReference type="GO" id="GO:0007165">
    <property type="term" value="P:signal transduction"/>
    <property type="evidence" value="ECO:0007669"/>
    <property type="project" value="InterPro"/>
</dbReference>
<dbReference type="GO" id="GO:0004114">
    <property type="term" value="F:3',5'-cyclic-nucleotide phosphodiesterase activity"/>
    <property type="evidence" value="ECO:0007669"/>
    <property type="project" value="InterPro"/>
</dbReference>
<evidence type="ECO:0000256" key="6">
    <source>
        <dbReference type="SAM" id="MobiDB-lite"/>
    </source>
</evidence>
<evidence type="ECO:0000256" key="4">
    <source>
        <dbReference type="PIRSR" id="PIRSR623088-3"/>
    </source>
</evidence>
<feature type="binding site" evidence="4">
    <location>
        <position position="508"/>
    </location>
    <ligand>
        <name>Zn(2+)</name>
        <dbReference type="ChEBI" id="CHEBI:29105"/>
        <label>1</label>
    </ligand>
</feature>
<feature type="transmembrane region" description="Helical" evidence="7">
    <location>
        <begin position="70"/>
        <end position="94"/>
    </location>
</feature>
<dbReference type="OrthoDB" id="189220at2759"/>
<dbReference type="CDD" id="cd00077">
    <property type="entry name" value="HDc"/>
    <property type="match status" value="1"/>
</dbReference>
<feature type="binding site" evidence="4">
    <location>
        <position position="545"/>
    </location>
    <ligand>
        <name>Zn(2+)</name>
        <dbReference type="ChEBI" id="CHEBI:29105"/>
        <label>2</label>
    </ligand>
</feature>
<gene>
    <name evidence="9" type="ORF">C1SCF055_LOCUS40967</name>
</gene>
<comment type="caution">
    <text evidence="9">The sequence shown here is derived from an EMBL/GenBank/DDBJ whole genome shotgun (WGS) entry which is preliminary data.</text>
</comment>
<evidence type="ECO:0000256" key="2">
    <source>
        <dbReference type="ARBA" id="ARBA00022801"/>
    </source>
</evidence>
<dbReference type="Gene3D" id="1.10.1300.10">
    <property type="entry name" value="3'5'-cyclic nucleotide phosphodiesterase, catalytic domain"/>
    <property type="match status" value="1"/>
</dbReference>
<evidence type="ECO:0000256" key="3">
    <source>
        <dbReference type="PIRSR" id="PIRSR623088-1"/>
    </source>
</evidence>
<dbReference type="InterPro" id="IPR023174">
    <property type="entry name" value="PDEase_CS"/>
</dbReference>
<evidence type="ECO:0000256" key="5">
    <source>
        <dbReference type="RuleBase" id="RU363067"/>
    </source>
</evidence>
<evidence type="ECO:0000259" key="8">
    <source>
        <dbReference type="PROSITE" id="PS51845"/>
    </source>
</evidence>
<evidence type="ECO:0000313" key="10">
    <source>
        <dbReference type="EMBL" id="CAL4803524.1"/>
    </source>
</evidence>
<dbReference type="PROSITE" id="PS51845">
    <property type="entry name" value="PDEASE_I_2"/>
    <property type="match status" value="1"/>
</dbReference>
<dbReference type="SUPFAM" id="SSF109604">
    <property type="entry name" value="HD-domain/PDEase-like"/>
    <property type="match status" value="1"/>
</dbReference>
<dbReference type="InterPro" id="IPR002073">
    <property type="entry name" value="PDEase_catalytic_dom"/>
</dbReference>
<feature type="binding site" evidence="4">
    <location>
        <position position="544"/>
    </location>
    <ligand>
        <name>Zn(2+)</name>
        <dbReference type="ChEBI" id="CHEBI:29105"/>
        <label>1</label>
    </ligand>
</feature>
<evidence type="ECO:0000256" key="1">
    <source>
        <dbReference type="ARBA" id="ARBA00022723"/>
    </source>
</evidence>
<feature type="transmembrane region" description="Helical" evidence="7">
    <location>
        <begin position="186"/>
        <end position="205"/>
    </location>
</feature>
<dbReference type="GO" id="GO:0046872">
    <property type="term" value="F:metal ion binding"/>
    <property type="evidence" value="ECO:0007669"/>
    <property type="project" value="UniProtKB-KW"/>
</dbReference>
<dbReference type="InterPro" id="IPR036971">
    <property type="entry name" value="PDEase_catalytic_dom_sf"/>
</dbReference>
<keyword evidence="2 5" id="KW-0378">Hydrolase</keyword>
<proteinExistence type="inferred from homology"/>
<organism evidence="9">
    <name type="scientific">Cladocopium goreaui</name>
    <dbReference type="NCBI Taxonomy" id="2562237"/>
    <lineage>
        <taxon>Eukaryota</taxon>
        <taxon>Sar</taxon>
        <taxon>Alveolata</taxon>
        <taxon>Dinophyceae</taxon>
        <taxon>Suessiales</taxon>
        <taxon>Symbiodiniaceae</taxon>
        <taxon>Cladocopium</taxon>
    </lineage>
</organism>
<dbReference type="EC" id="3.1.4.-" evidence="5"/>
<accession>A0A9P1GLS2</accession>
<feature type="domain" description="PDEase" evidence="8">
    <location>
        <begin position="432"/>
        <end position="584"/>
    </location>
</feature>
<dbReference type="PROSITE" id="PS00126">
    <property type="entry name" value="PDEASE_I_1"/>
    <property type="match status" value="1"/>
</dbReference>
<feature type="transmembrane region" description="Helical" evidence="7">
    <location>
        <begin position="44"/>
        <end position="63"/>
    </location>
</feature>
<reference evidence="9" key="1">
    <citation type="submission" date="2022-10" db="EMBL/GenBank/DDBJ databases">
        <authorList>
            <person name="Chen Y."/>
            <person name="Dougan E. K."/>
            <person name="Chan C."/>
            <person name="Rhodes N."/>
            <person name="Thang M."/>
        </authorList>
    </citation>
    <scope>NUCLEOTIDE SEQUENCE</scope>
</reference>
<evidence type="ECO:0000313" key="11">
    <source>
        <dbReference type="Proteomes" id="UP001152797"/>
    </source>
</evidence>
<feature type="binding site" evidence="4">
    <location>
        <position position="545"/>
    </location>
    <ligand>
        <name>Zn(2+)</name>
        <dbReference type="ChEBI" id="CHEBI:29105"/>
        <label>1</label>
    </ligand>
</feature>
<dbReference type="Proteomes" id="UP001152797">
    <property type="component" value="Unassembled WGS sequence"/>
</dbReference>
<feature type="transmembrane region" description="Helical" evidence="7">
    <location>
        <begin position="311"/>
        <end position="337"/>
    </location>
</feature>
<dbReference type="PANTHER" id="PTHR11347">
    <property type="entry name" value="CYCLIC NUCLEOTIDE PHOSPHODIESTERASE"/>
    <property type="match status" value="1"/>
</dbReference>
<comment type="cofactor">
    <cofactor evidence="5">
        <name>a divalent metal cation</name>
        <dbReference type="ChEBI" id="CHEBI:60240"/>
    </cofactor>
    <text evidence="5">Binds 2 divalent metal cations per subunit. Site 1 may preferentially bind zinc ions, while site 2 has a preference for magnesium and/or manganese ions.</text>
</comment>
<keyword evidence="7" id="KW-0812">Transmembrane</keyword>
<dbReference type="AlphaFoldDB" id="A0A9P1GLS2"/>
<name>A0A9P1GLS2_9DINO</name>
<feature type="region of interest" description="Disordered" evidence="6">
    <location>
        <begin position="1"/>
        <end position="23"/>
    </location>
</feature>
<protein>
    <recommendedName>
        <fullName evidence="5">Phosphodiesterase</fullName>
        <ecNumber evidence="5">3.1.4.-</ecNumber>
    </recommendedName>
</protein>
<keyword evidence="7" id="KW-1133">Transmembrane helix</keyword>
<dbReference type="InterPro" id="IPR023088">
    <property type="entry name" value="PDEase"/>
</dbReference>
<dbReference type="PRINTS" id="PR00387">
    <property type="entry name" value="PDIESTERASE1"/>
</dbReference>
<dbReference type="EMBL" id="CAMXCT010006572">
    <property type="protein sequence ID" value="CAI4016212.1"/>
    <property type="molecule type" value="Genomic_DNA"/>
</dbReference>
<evidence type="ECO:0000313" key="9">
    <source>
        <dbReference type="EMBL" id="CAI4016212.1"/>
    </source>
</evidence>
<dbReference type="Pfam" id="PF00233">
    <property type="entry name" value="PDEase_I"/>
    <property type="match status" value="1"/>
</dbReference>